<evidence type="ECO:0000256" key="1">
    <source>
        <dbReference type="SAM" id="Phobius"/>
    </source>
</evidence>
<dbReference type="Proteomes" id="UP001158050">
    <property type="component" value="Unassembled WGS sequence"/>
</dbReference>
<dbReference type="EMBL" id="FXUO01000008">
    <property type="protein sequence ID" value="SMP96062.1"/>
    <property type="molecule type" value="Genomic_DNA"/>
</dbReference>
<keyword evidence="1" id="KW-1133">Transmembrane helix</keyword>
<proteinExistence type="predicted"/>
<keyword evidence="3" id="KW-1185">Reference proteome</keyword>
<protein>
    <submittedName>
        <fullName evidence="2">Uncharacterized protein</fullName>
    </submittedName>
</protein>
<gene>
    <name evidence="2" type="ORF">SAMN05421679_10894</name>
</gene>
<accession>A0ABY1R580</accession>
<keyword evidence="1" id="KW-0812">Transmembrane</keyword>
<feature type="transmembrane region" description="Helical" evidence="1">
    <location>
        <begin position="14"/>
        <end position="34"/>
    </location>
</feature>
<comment type="caution">
    <text evidence="2">The sequence shown here is derived from an EMBL/GenBank/DDBJ whole genome shotgun (WGS) entry which is preliminary data.</text>
</comment>
<evidence type="ECO:0000313" key="3">
    <source>
        <dbReference type="Proteomes" id="UP001158050"/>
    </source>
</evidence>
<organism evidence="2 3">
    <name type="scientific">Epilithonimonas pallida</name>
    <dbReference type="NCBI Taxonomy" id="373671"/>
    <lineage>
        <taxon>Bacteria</taxon>
        <taxon>Pseudomonadati</taxon>
        <taxon>Bacteroidota</taxon>
        <taxon>Flavobacteriia</taxon>
        <taxon>Flavobacteriales</taxon>
        <taxon>Weeksellaceae</taxon>
        <taxon>Chryseobacterium group</taxon>
        <taxon>Epilithonimonas</taxon>
    </lineage>
</organism>
<name>A0ABY1R580_9FLAO</name>
<sequence length="58" mass="6799">MWKTLADDCQFFDIFRAFALSFVVFNFYFCVTALGEKAIDFKVLISYILPVITLIKKH</sequence>
<evidence type="ECO:0000313" key="2">
    <source>
        <dbReference type="EMBL" id="SMP96062.1"/>
    </source>
</evidence>
<keyword evidence="1" id="KW-0472">Membrane</keyword>
<reference evidence="2 3" key="1">
    <citation type="submission" date="2017-05" db="EMBL/GenBank/DDBJ databases">
        <authorList>
            <person name="Varghese N."/>
            <person name="Submissions S."/>
        </authorList>
    </citation>
    <scope>NUCLEOTIDE SEQUENCE [LARGE SCALE GENOMIC DNA]</scope>
    <source>
        <strain evidence="2 3">DSM 18015</strain>
    </source>
</reference>